<protein>
    <submittedName>
        <fullName evidence="2">Uncharacterized protein</fullName>
    </submittedName>
</protein>
<reference evidence="2" key="1">
    <citation type="submission" date="2016-05" db="EMBL/GenBank/DDBJ databases">
        <authorList>
            <person name="Lavstsen T."/>
            <person name="Jespersen J.S."/>
        </authorList>
    </citation>
    <scope>NUCLEOTIDE SEQUENCE</scope>
    <source>
        <tissue evidence="2">Brain</tissue>
    </source>
</reference>
<feature type="non-terminal residue" evidence="2">
    <location>
        <position position="1"/>
    </location>
</feature>
<gene>
    <name evidence="2" type="primary">Nfu_g_1_006083</name>
</gene>
<organism evidence="2">
    <name type="scientific">Nothobranchius pienaari</name>
    <dbReference type="NCBI Taxonomy" id="704102"/>
    <lineage>
        <taxon>Eukaryota</taxon>
        <taxon>Metazoa</taxon>
        <taxon>Chordata</taxon>
        <taxon>Craniata</taxon>
        <taxon>Vertebrata</taxon>
        <taxon>Euteleostomi</taxon>
        <taxon>Actinopterygii</taxon>
        <taxon>Neopterygii</taxon>
        <taxon>Teleostei</taxon>
        <taxon>Neoteleostei</taxon>
        <taxon>Acanthomorphata</taxon>
        <taxon>Ovalentaria</taxon>
        <taxon>Atherinomorphae</taxon>
        <taxon>Cyprinodontiformes</taxon>
        <taxon>Nothobranchiidae</taxon>
        <taxon>Nothobranchius</taxon>
    </lineage>
</organism>
<reference evidence="2" key="2">
    <citation type="submission" date="2016-06" db="EMBL/GenBank/DDBJ databases">
        <title>The genome of a short-lived fish provides insights into sex chromosome evolution and the genetic control of aging.</title>
        <authorList>
            <person name="Reichwald K."/>
            <person name="Felder M."/>
            <person name="Petzold A."/>
            <person name="Koch P."/>
            <person name="Groth M."/>
            <person name="Platzer M."/>
        </authorList>
    </citation>
    <scope>NUCLEOTIDE SEQUENCE</scope>
    <source>
        <tissue evidence="2">Brain</tissue>
    </source>
</reference>
<sequence length="51" mass="5620">RACIRASMRRLAEMLRLCKSMLQLSRWQVSDDHGGEHAGCGGTWAASADDD</sequence>
<evidence type="ECO:0000256" key="1">
    <source>
        <dbReference type="SAM" id="MobiDB-lite"/>
    </source>
</evidence>
<proteinExistence type="predicted"/>
<accession>A0A1A8QKU5</accession>
<feature type="non-terminal residue" evidence="2">
    <location>
        <position position="51"/>
    </location>
</feature>
<evidence type="ECO:0000313" key="2">
    <source>
        <dbReference type="EMBL" id="SBR94087.1"/>
    </source>
</evidence>
<feature type="region of interest" description="Disordered" evidence="1">
    <location>
        <begin position="32"/>
        <end position="51"/>
    </location>
</feature>
<dbReference type="AlphaFoldDB" id="A0A1A8QKU5"/>
<dbReference type="EMBL" id="HAEG01013111">
    <property type="protein sequence ID" value="SBR94087.1"/>
    <property type="molecule type" value="Transcribed_RNA"/>
</dbReference>
<name>A0A1A8QKU5_9TELE</name>